<dbReference type="InterPro" id="IPR013656">
    <property type="entry name" value="PAS_4"/>
</dbReference>
<dbReference type="NCBIfam" id="TIGR00254">
    <property type="entry name" value="GGDEF"/>
    <property type="match status" value="1"/>
</dbReference>
<dbReference type="RefSeq" id="WP_187570184.1">
    <property type="nucleotide sequence ID" value="NZ_CP060711.1"/>
</dbReference>
<dbReference type="Pfam" id="PF00990">
    <property type="entry name" value="GGDEF"/>
    <property type="match status" value="1"/>
</dbReference>
<evidence type="ECO:0000313" key="6">
    <source>
        <dbReference type="Proteomes" id="UP000515977"/>
    </source>
</evidence>
<dbReference type="Pfam" id="PF00563">
    <property type="entry name" value="EAL"/>
    <property type="match status" value="1"/>
</dbReference>
<dbReference type="InterPro" id="IPR035919">
    <property type="entry name" value="EAL_sf"/>
</dbReference>
<dbReference type="InterPro" id="IPR000160">
    <property type="entry name" value="GGDEF_dom"/>
</dbReference>
<dbReference type="InterPro" id="IPR000014">
    <property type="entry name" value="PAS"/>
</dbReference>
<feature type="domain" description="EAL" evidence="3">
    <location>
        <begin position="454"/>
        <end position="708"/>
    </location>
</feature>
<feature type="domain" description="PAS" evidence="1">
    <location>
        <begin position="31"/>
        <end position="67"/>
    </location>
</feature>
<evidence type="ECO:0000259" key="1">
    <source>
        <dbReference type="PROSITE" id="PS50112"/>
    </source>
</evidence>
<dbReference type="EMBL" id="CP060711">
    <property type="protein sequence ID" value="QNN46418.1"/>
    <property type="molecule type" value="Genomic_DNA"/>
</dbReference>
<dbReference type="InterPro" id="IPR035965">
    <property type="entry name" value="PAS-like_dom_sf"/>
</dbReference>
<dbReference type="InterPro" id="IPR000700">
    <property type="entry name" value="PAS-assoc_C"/>
</dbReference>
<dbReference type="SUPFAM" id="SSF55073">
    <property type="entry name" value="Nucleotide cyclase"/>
    <property type="match status" value="1"/>
</dbReference>
<dbReference type="PROSITE" id="PS50113">
    <property type="entry name" value="PAC"/>
    <property type="match status" value="1"/>
</dbReference>
<dbReference type="CDD" id="cd00130">
    <property type="entry name" value="PAS"/>
    <property type="match status" value="1"/>
</dbReference>
<dbReference type="SUPFAM" id="SSF55785">
    <property type="entry name" value="PYP-like sensor domain (PAS domain)"/>
    <property type="match status" value="2"/>
</dbReference>
<dbReference type="SUPFAM" id="SSF141868">
    <property type="entry name" value="EAL domain-like"/>
    <property type="match status" value="1"/>
</dbReference>
<dbReference type="InterPro" id="IPR052155">
    <property type="entry name" value="Biofilm_reg_signaling"/>
</dbReference>
<dbReference type="Gene3D" id="3.20.20.450">
    <property type="entry name" value="EAL domain"/>
    <property type="match status" value="1"/>
</dbReference>
<feature type="domain" description="GGDEF" evidence="4">
    <location>
        <begin position="312"/>
        <end position="445"/>
    </location>
</feature>
<dbReference type="SMART" id="SM00091">
    <property type="entry name" value="PAS"/>
    <property type="match status" value="2"/>
</dbReference>
<dbReference type="Gene3D" id="3.30.70.270">
    <property type="match status" value="1"/>
</dbReference>
<dbReference type="InterPro" id="IPR001633">
    <property type="entry name" value="EAL_dom"/>
</dbReference>
<keyword evidence="6" id="KW-1185">Reference proteome</keyword>
<feature type="domain" description="PAC" evidence="2">
    <location>
        <begin position="231"/>
        <end position="282"/>
    </location>
</feature>
<accession>A0A7G9QSU3</accession>
<dbReference type="SMART" id="SM00086">
    <property type="entry name" value="PAC"/>
    <property type="match status" value="2"/>
</dbReference>
<dbReference type="AlphaFoldDB" id="A0A7G9QSU3"/>
<dbReference type="SMART" id="SM00267">
    <property type="entry name" value="GGDEF"/>
    <property type="match status" value="1"/>
</dbReference>
<dbReference type="Gene3D" id="3.30.450.20">
    <property type="entry name" value="PAS domain"/>
    <property type="match status" value="2"/>
</dbReference>
<proteinExistence type="predicted"/>
<dbReference type="CDD" id="cd01949">
    <property type="entry name" value="GGDEF"/>
    <property type="match status" value="1"/>
</dbReference>
<dbReference type="Pfam" id="PF13426">
    <property type="entry name" value="PAS_9"/>
    <property type="match status" value="1"/>
</dbReference>
<dbReference type="PROSITE" id="PS50883">
    <property type="entry name" value="EAL"/>
    <property type="match status" value="1"/>
</dbReference>
<dbReference type="KEGG" id="tbv:H9L17_14835"/>
<protein>
    <submittedName>
        <fullName evidence="5">EAL domain-containing protein</fullName>
    </submittedName>
</protein>
<evidence type="ECO:0000313" key="5">
    <source>
        <dbReference type="EMBL" id="QNN46418.1"/>
    </source>
</evidence>
<dbReference type="Pfam" id="PF08448">
    <property type="entry name" value="PAS_4"/>
    <property type="match status" value="1"/>
</dbReference>
<evidence type="ECO:0000259" key="3">
    <source>
        <dbReference type="PROSITE" id="PS50883"/>
    </source>
</evidence>
<dbReference type="CDD" id="cd01948">
    <property type="entry name" value="EAL"/>
    <property type="match status" value="1"/>
</dbReference>
<evidence type="ECO:0000259" key="4">
    <source>
        <dbReference type="PROSITE" id="PS50887"/>
    </source>
</evidence>
<dbReference type="Proteomes" id="UP000515977">
    <property type="component" value="Chromosome"/>
</dbReference>
<dbReference type="InterPro" id="IPR001610">
    <property type="entry name" value="PAC"/>
</dbReference>
<dbReference type="InterPro" id="IPR043128">
    <property type="entry name" value="Rev_trsase/Diguanyl_cyclase"/>
</dbReference>
<gene>
    <name evidence="5" type="ORF">H9L17_14835</name>
</gene>
<organism evidence="5 6">
    <name type="scientific">Thermomonas brevis</name>
    <dbReference type="NCBI Taxonomy" id="215691"/>
    <lineage>
        <taxon>Bacteria</taxon>
        <taxon>Pseudomonadati</taxon>
        <taxon>Pseudomonadota</taxon>
        <taxon>Gammaproteobacteria</taxon>
        <taxon>Lysobacterales</taxon>
        <taxon>Lysobacteraceae</taxon>
        <taxon>Thermomonas</taxon>
    </lineage>
</organism>
<dbReference type="PANTHER" id="PTHR44757">
    <property type="entry name" value="DIGUANYLATE CYCLASE DGCP"/>
    <property type="match status" value="1"/>
</dbReference>
<reference evidence="5 6" key="1">
    <citation type="submission" date="2020-08" db="EMBL/GenBank/DDBJ databases">
        <title>Genome sequence of Thermomonas brevis KACC 16975T.</title>
        <authorList>
            <person name="Hyun D.-W."/>
            <person name="Bae J.-W."/>
        </authorList>
    </citation>
    <scope>NUCLEOTIDE SEQUENCE [LARGE SCALE GENOMIC DNA]</scope>
    <source>
        <strain evidence="5 6">KACC 16975</strain>
    </source>
</reference>
<dbReference type="InterPro" id="IPR029787">
    <property type="entry name" value="Nucleotide_cyclase"/>
</dbReference>
<dbReference type="PANTHER" id="PTHR44757:SF2">
    <property type="entry name" value="BIOFILM ARCHITECTURE MAINTENANCE PROTEIN MBAA"/>
    <property type="match status" value="1"/>
</dbReference>
<dbReference type="SMART" id="SM00052">
    <property type="entry name" value="EAL"/>
    <property type="match status" value="1"/>
</dbReference>
<dbReference type="PROSITE" id="PS50112">
    <property type="entry name" value="PAS"/>
    <property type="match status" value="1"/>
</dbReference>
<name>A0A7G9QSU3_9GAMM</name>
<dbReference type="PROSITE" id="PS50887">
    <property type="entry name" value="GGDEF"/>
    <property type="match status" value="1"/>
</dbReference>
<sequence>MSNQMLHQSMLANALPPEAAASAPSQLAHLLDARYPGLIEHIGQAIVLHDADGRLHYMNPAARQIFGVPGDGDTPGMADWNGWRVMDEAGRPLPFQAHPTSRALREGRAVGNEVIGLYHRRNQKLVWLSVTALPQSAPDGSHTGMVLSLSTDITELQRDKTLFHRVQELAQIGGWQWDRGSDALYLTGEAVRILCRRVPPMTMHALLDCLCDDDRQRLRQTLDEIRGDTGFDLELAGTDPSGTPFWVRMIGEPDPHDPGSERLSGTLQDITERKRAEEALRAQAQTDALTGLLNRDAILAHAQQRLHAPSGPDLALLYIDLDRFKIVNDVLGHDAGDHLLIEAANRIRGAVGEEGLIARFGGDEFLAVCRIADNPDRPEQLAQRVQQAFTAPFRMGKDEFNVTTSIGISRAPADGDTPRQLIQSADMAMYDSKRRLRNGYQAFSPRLAKRQQERLQIETQLRRALDNGEFHLVYQPQVDLRSGRILHAEALMRWRSPLLGEVRPGRFIELAESTGEIVRIGHWVLGEACAQMRRWQEQGLPIQRIAVNVSYRQFIGEDLVDSVRRMLGEAGLPGHALELELTERVLVEDVADTSRVFDQLRQLGVRLSIDDFGEGYSALNYLRRLPIHALKLSHSFMKGVPGARSDEAICQTVTGIARSLGLDMVAEGIETEAQRDFLLRLGVKVGQGFLFAPGLLPGEFAKRLAAQSS</sequence>
<evidence type="ECO:0000259" key="2">
    <source>
        <dbReference type="PROSITE" id="PS50113"/>
    </source>
</evidence>